<evidence type="ECO:0000256" key="1">
    <source>
        <dbReference type="SAM" id="MobiDB-lite"/>
    </source>
</evidence>
<dbReference type="AlphaFoldDB" id="A0A915EE98"/>
<feature type="region of interest" description="Disordered" evidence="1">
    <location>
        <begin position="74"/>
        <end position="93"/>
    </location>
</feature>
<evidence type="ECO:0000313" key="3">
    <source>
        <dbReference type="WBParaSite" id="jg5193"/>
    </source>
</evidence>
<name>A0A915EE98_9BILA</name>
<sequence>MEQNAEVIFVPEDYTQKHSSVAEMFPDYDLTAVYKEYGHTSSEWLINWIVENMSTLPKKQQGVKRKAETSMLAESFDQVESDEVSSDEEENTGNLLRDVMFGEMLTALKSELHKTPALDVDKHGQPRELLLDMFPTGSN</sequence>
<feature type="compositionally biased region" description="Acidic residues" evidence="1">
    <location>
        <begin position="77"/>
        <end position="91"/>
    </location>
</feature>
<reference evidence="3" key="1">
    <citation type="submission" date="2022-11" db="UniProtKB">
        <authorList>
            <consortium name="WormBaseParasite"/>
        </authorList>
    </citation>
    <scope>IDENTIFICATION</scope>
</reference>
<keyword evidence="2" id="KW-1185">Reference proteome</keyword>
<dbReference type="Proteomes" id="UP000887574">
    <property type="component" value="Unplaced"/>
</dbReference>
<protein>
    <submittedName>
        <fullName evidence="3">Uncharacterized protein</fullName>
    </submittedName>
</protein>
<organism evidence="2 3">
    <name type="scientific">Ditylenchus dipsaci</name>
    <dbReference type="NCBI Taxonomy" id="166011"/>
    <lineage>
        <taxon>Eukaryota</taxon>
        <taxon>Metazoa</taxon>
        <taxon>Ecdysozoa</taxon>
        <taxon>Nematoda</taxon>
        <taxon>Chromadorea</taxon>
        <taxon>Rhabditida</taxon>
        <taxon>Tylenchina</taxon>
        <taxon>Tylenchomorpha</taxon>
        <taxon>Sphaerularioidea</taxon>
        <taxon>Anguinidae</taxon>
        <taxon>Anguininae</taxon>
        <taxon>Ditylenchus</taxon>
    </lineage>
</organism>
<accession>A0A915EE98</accession>
<evidence type="ECO:0000313" key="2">
    <source>
        <dbReference type="Proteomes" id="UP000887574"/>
    </source>
</evidence>
<dbReference type="WBParaSite" id="jg5193">
    <property type="protein sequence ID" value="jg5193"/>
    <property type="gene ID" value="jg5193"/>
</dbReference>
<proteinExistence type="predicted"/>